<dbReference type="Gene3D" id="1.20.5.710">
    <property type="entry name" value="Single helix bin"/>
    <property type="match status" value="1"/>
</dbReference>
<dbReference type="Pfam" id="PF16320">
    <property type="entry name" value="Ribosomal_L12_N"/>
    <property type="match status" value="1"/>
</dbReference>
<gene>
    <name evidence="4" type="primary">rplL</name>
    <name evidence="7" type="ORF">UV74_C0013G0034</name>
</gene>
<sequence length="133" mass="14061">MADKKESKAVSKLVDEISKLSVLELSELVTELQDKLGVSAVVPQMAAPAGAPAEGEAKKDEESATKTVVMTSAGTNKIAVIKALREINQNWGLKEAKDMTEQVPSEIVKDAKAEDAKKAEEALKTAGAAVELK</sequence>
<keyword evidence="2 4" id="KW-0689">Ribosomal protein</keyword>
<comment type="function">
    <text evidence="4">Forms part of the ribosomal stalk which helps the ribosome interact with GTP-bound translation factors. Is thus essential for accurate translation.</text>
</comment>
<evidence type="ECO:0000256" key="1">
    <source>
        <dbReference type="ARBA" id="ARBA00007197"/>
    </source>
</evidence>
<evidence type="ECO:0000256" key="2">
    <source>
        <dbReference type="ARBA" id="ARBA00022980"/>
    </source>
</evidence>
<evidence type="ECO:0000313" key="8">
    <source>
        <dbReference type="Proteomes" id="UP000034090"/>
    </source>
</evidence>
<dbReference type="Proteomes" id="UP000034090">
    <property type="component" value="Unassembled WGS sequence"/>
</dbReference>
<protein>
    <recommendedName>
        <fullName evidence="4">Large ribosomal subunit protein bL12</fullName>
    </recommendedName>
</protein>
<dbReference type="GO" id="GO:0006412">
    <property type="term" value="P:translation"/>
    <property type="evidence" value="ECO:0007669"/>
    <property type="project" value="UniProtKB-UniRule"/>
</dbReference>
<dbReference type="InterPro" id="IPR036235">
    <property type="entry name" value="Ribosomal_bL12_oligo_N_sf"/>
</dbReference>
<feature type="domain" description="Large ribosomal subunit protein bL12 oligomerization" evidence="6">
    <location>
        <begin position="11"/>
        <end position="56"/>
    </location>
</feature>
<dbReference type="InterPro" id="IPR000206">
    <property type="entry name" value="Ribosomal_bL12"/>
</dbReference>
<dbReference type="SUPFAM" id="SSF54736">
    <property type="entry name" value="ClpS-like"/>
    <property type="match status" value="1"/>
</dbReference>
<name>A0A0G1DH48_9BACT</name>
<evidence type="ECO:0000256" key="3">
    <source>
        <dbReference type="ARBA" id="ARBA00023274"/>
    </source>
</evidence>
<comment type="subunit">
    <text evidence="4">Homodimer. Part of the ribosomal stalk of the 50S ribosomal subunit. Forms a multimeric L10(L12)X complex, where L10 forms an elongated spine to which 2 to 4 L12 dimers bind in a sequential fashion. Binds GTP-bound translation factors.</text>
</comment>
<dbReference type="Gene3D" id="3.30.1390.10">
    <property type="match status" value="1"/>
</dbReference>
<dbReference type="GO" id="GO:0003735">
    <property type="term" value="F:structural constituent of ribosome"/>
    <property type="evidence" value="ECO:0007669"/>
    <property type="project" value="InterPro"/>
</dbReference>
<evidence type="ECO:0000313" key="7">
    <source>
        <dbReference type="EMBL" id="KKS96912.1"/>
    </source>
</evidence>
<evidence type="ECO:0000256" key="4">
    <source>
        <dbReference type="HAMAP-Rule" id="MF_00368"/>
    </source>
</evidence>
<dbReference type="HAMAP" id="MF_00368">
    <property type="entry name" value="Ribosomal_bL12"/>
    <property type="match status" value="1"/>
</dbReference>
<dbReference type="STRING" id="1618578.UV74_C0013G0034"/>
<dbReference type="Pfam" id="PF00542">
    <property type="entry name" value="Ribosomal_L12"/>
    <property type="match status" value="1"/>
</dbReference>
<comment type="similarity">
    <text evidence="1 4">Belongs to the bacterial ribosomal protein bL12 family.</text>
</comment>
<proteinExistence type="inferred from homology"/>
<evidence type="ECO:0000259" key="5">
    <source>
        <dbReference type="Pfam" id="PF00542"/>
    </source>
</evidence>
<dbReference type="InterPro" id="IPR014719">
    <property type="entry name" value="Ribosomal_bL12_C/ClpS-like"/>
</dbReference>
<dbReference type="GO" id="GO:0003729">
    <property type="term" value="F:mRNA binding"/>
    <property type="evidence" value="ECO:0007669"/>
    <property type="project" value="TreeGrafter"/>
</dbReference>
<dbReference type="EMBL" id="LCFQ01000013">
    <property type="protein sequence ID" value="KKS96912.1"/>
    <property type="molecule type" value="Genomic_DNA"/>
</dbReference>
<dbReference type="SUPFAM" id="SSF48300">
    <property type="entry name" value="Ribosomal protein L7/12, oligomerisation (N-terminal) domain"/>
    <property type="match status" value="1"/>
</dbReference>
<comment type="caution">
    <text evidence="7">The sequence shown here is derived from an EMBL/GenBank/DDBJ whole genome shotgun (WGS) entry which is preliminary data.</text>
</comment>
<keyword evidence="3 4" id="KW-0687">Ribonucleoprotein</keyword>
<organism evidence="7 8">
    <name type="scientific">Candidatus Woesebacteria bacterium GW2011_GWB1_43_14</name>
    <dbReference type="NCBI Taxonomy" id="1618578"/>
    <lineage>
        <taxon>Bacteria</taxon>
        <taxon>Candidatus Woeseibacteriota</taxon>
    </lineage>
</organism>
<reference evidence="7 8" key="1">
    <citation type="journal article" date="2015" name="Nature">
        <title>rRNA introns, odd ribosomes, and small enigmatic genomes across a large radiation of phyla.</title>
        <authorList>
            <person name="Brown C.T."/>
            <person name="Hug L.A."/>
            <person name="Thomas B.C."/>
            <person name="Sharon I."/>
            <person name="Castelle C.J."/>
            <person name="Singh A."/>
            <person name="Wilkins M.J."/>
            <person name="Williams K.H."/>
            <person name="Banfield J.F."/>
        </authorList>
    </citation>
    <scope>NUCLEOTIDE SEQUENCE [LARGE SCALE GENOMIC DNA]</scope>
</reference>
<dbReference type="CDD" id="cd00387">
    <property type="entry name" value="Ribosomal_L7_L12"/>
    <property type="match status" value="1"/>
</dbReference>
<evidence type="ECO:0000259" key="6">
    <source>
        <dbReference type="Pfam" id="PF16320"/>
    </source>
</evidence>
<dbReference type="GO" id="GO:1990904">
    <property type="term" value="C:ribonucleoprotein complex"/>
    <property type="evidence" value="ECO:0007669"/>
    <property type="project" value="UniProtKB-KW"/>
</dbReference>
<dbReference type="PANTHER" id="PTHR45987:SF4">
    <property type="entry name" value="LARGE RIBOSOMAL SUBUNIT PROTEIN BL12M"/>
    <property type="match status" value="1"/>
</dbReference>
<dbReference type="GO" id="GO:0005737">
    <property type="term" value="C:cytoplasm"/>
    <property type="evidence" value="ECO:0007669"/>
    <property type="project" value="UniProtKB-ARBA"/>
</dbReference>
<accession>A0A0G1DH48</accession>
<dbReference type="InterPro" id="IPR013823">
    <property type="entry name" value="Ribosomal_bL12_C"/>
</dbReference>
<feature type="domain" description="Large ribosomal subunit protein bL12 C-terminal" evidence="5">
    <location>
        <begin position="67"/>
        <end position="133"/>
    </location>
</feature>
<dbReference type="NCBIfam" id="TIGR00855">
    <property type="entry name" value="L12"/>
    <property type="match status" value="1"/>
</dbReference>
<dbReference type="AlphaFoldDB" id="A0A0G1DH48"/>
<dbReference type="PANTHER" id="PTHR45987">
    <property type="entry name" value="39S RIBOSOMAL PROTEIN L12"/>
    <property type="match status" value="1"/>
</dbReference>
<dbReference type="GO" id="GO:0005840">
    <property type="term" value="C:ribosome"/>
    <property type="evidence" value="ECO:0007669"/>
    <property type="project" value="UniProtKB-KW"/>
</dbReference>
<dbReference type="InterPro" id="IPR008932">
    <property type="entry name" value="Ribosomal_bL12_oligo"/>
</dbReference>